<feature type="transmembrane region" description="Helical" evidence="13">
    <location>
        <begin position="496"/>
        <end position="518"/>
    </location>
</feature>
<dbReference type="Gene3D" id="3.50.50.60">
    <property type="entry name" value="FAD/NAD(P)-binding domain"/>
    <property type="match status" value="2"/>
</dbReference>
<evidence type="ECO:0000256" key="4">
    <source>
        <dbReference type="ARBA" id="ARBA00005096"/>
    </source>
</evidence>
<evidence type="ECO:0000256" key="6">
    <source>
        <dbReference type="ARBA" id="ARBA00022617"/>
    </source>
</evidence>
<comment type="similarity">
    <text evidence="5">Belongs to the nitrite and sulfite reductase 4Fe-4S domain family.</text>
</comment>
<reference evidence="17 18" key="1">
    <citation type="submission" date="2024-07" db="EMBL/GenBank/DDBJ databases">
        <authorList>
            <person name="Li M."/>
        </authorList>
    </citation>
    <scope>NUCLEOTIDE SEQUENCE [LARGE SCALE GENOMIC DNA]</scope>
    <source>
        <strain evidence="17 18">25A3E</strain>
    </source>
</reference>
<evidence type="ECO:0000256" key="8">
    <source>
        <dbReference type="ARBA" id="ARBA00022723"/>
    </source>
</evidence>
<dbReference type="InterPro" id="IPR016156">
    <property type="entry name" value="FAD/NAD-linked_Rdtase_dimer_sf"/>
</dbReference>
<evidence type="ECO:0000256" key="13">
    <source>
        <dbReference type="SAM" id="Phobius"/>
    </source>
</evidence>
<accession>A0ABV3YQF9</accession>
<comment type="cofactor">
    <cofactor evidence="3">
        <name>FAD</name>
        <dbReference type="ChEBI" id="CHEBI:57692"/>
    </cofactor>
</comment>
<dbReference type="Proteomes" id="UP001560296">
    <property type="component" value="Unassembled WGS sequence"/>
</dbReference>
<keyword evidence="11" id="KW-0408">Iron</keyword>
<evidence type="ECO:0000256" key="9">
    <source>
        <dbReference type="ARBA" id="ARBA00022827"/>
    </source>
</evidence>
<sequence length="666" mass="71165">MLLDRATVVVPPLASSTEAAQPLAEAPLVIVGAGPVGVRCAQELLRRGFPGRILLFGDEPWVPYDRVRLSALLAGEIRLDAIATPLADDGRLISHLGCRISRIDPASNYLEDSQGRGFCYSRLILATGSRAHVPEVGGARLPGVFVFRDLGDTAALLARTARSRHCVVVGGGLLGLEAARALQRGHTRVTLVHQAPRLMNRQLDAPGAEVLLRQVRALGVEVLLGAGLGAVLGDERVTGVRLRDGRELNCDTVLLATGIRPNIDLALAAQLRVGQGIVVDDELCTSQANIHAIGECAEHRGLTYGLVAPGFEQAAVLAARLTGEQALYRGSLQATQLKVAGLPVFSAGEAVEPLGRIRQREIQFSDPQRGAYRKLLVHRGRLRGALAVGECAESLRWLDALQHGRRITPWMLWRFRREGRLWPAASEQVAAWPTSTTVCQCMDVSRGQLSACIAAGAADLAALGRQSGAGTVCGGCKPLLHNLLGSAARRQPERAAAGLIAGAGLALLAILLMAMLPAFAAPTSVLQAGLSWLWQDGFWRQLSGFSLLGLALLGLLMSLRKRLPRLPLGAFALWRVLHVLLGAASLGLLALHTGLDGGQNLNRWLLVDFLLLVALGALAALLLAIEHRLPAALARHGRRGLLWAHILAVWPWPALLAVHVLSVYYF</sequence>
<evidence type="ECO:0000256" key="2">
    <source>
        <dbReference type="ARBA" id="ARBA00001966"/>
    </source>
</evidence>
<dbReference type="EMBL" id="JBFTEG010000003">
    <property type="protein sequence ID" value="MEX6501516.1"/>
    <property type="molecule type" value="Genomic_DNA"/>
</dbReference>
<comment type="caution">
    <text evidence="17">The sequence shown here is derived from an EMBL/GenBank/DDBJ whole genome shotgun (WGS) entry which is preliminary data.</text>
</comment>
<evidence type="ECO:0000256" key="5">
    <source>
        <dbReference type="ARBA" id="ARBA00010429"/>
    </source>
</evidence>
<dbReference type="Pfam" id="PF07992">
    <property type="entry name" value="Pyr_redox_2"/>
    <property type="match status" value="1"/>
</dbReference>
<evidence type="ECO:0000259" key="16">
    <source>
        <dbReference type="Pfam" id="PF18267"/>
    </source>
</evidence>
<dbReference type="InterPro" id="IPR041575">
    <property type="entry name" value="Rubredoxin_C"/>
</dbReference>
<protein>
    <submittedName>
        <fullName evidence="17">FAD-dependent oxidoreductase</fullName>
    </submittedName>
</protein>
<dbReference type="InterPro" id="IPR041854">
    <property type="entry name" value="BFD-like_2Fe2S-bd_dom_sf"/>
</dbReference>
<evidence type="ECO:0000259" key="15">
    <source>
        <dbReference type="Pfam" id="PF07992"/>
    </source>
</evidence>
<evidence type="ECO:0000256" key="7">
    <source>
        <dbReference type="ARBA" id="ARBA00022630"/>
    </source>
</evidence>
<feature type="domain" description="NADH-rubredoxin oxidoreductase C-terminal" evidence="16">
    <location>
        <begin position="334"/>
        <end position="403"/>
    </location>
</feature>
<evidence type="ECO:0000256" key="11">
    <source>
        <dbReference type="ARBA" id="ARBA00023004"/>
    </source>
</evidence>
<evidence type="ECO:0000256" key="1">
    <source>
        <dbReference type="ARBA" id="ARBA00001929"/>
    </source>
</evidence>
<keyword evidence="13" id="KW-0812">Transmembrane</keyword>
<keyword evidence="13" id="KW-0472">Membrane</keyword>
<dbReference type="Pfam" id="PF04324">
    <property type="entry name" value="Fer2_BFD"/>
    <property type="match status" value="1"/>
</dbReference>
<organism evidence="17 18">
    <name type="scientific">Pseudomonas zhanjiangensis</name>
    <dbReference type="NCBI Taxonomy" id="3239015"/>
    <lineage>
        <taxon>Bacteria</taxon>
        <taxon>Pseudomonadati</taxon>
        <taxon>Pseudomonadota</taxon>
        <taxon>Gammaproteobacteria</taxon>
        <taxon>Pseudomonadales</taxon>
        <taxon>Pseudomonadaceae</taxon>
        <taxon>Pseudomonas</taxon>
    </lineage>
</organism>
<dbReference type="PRINTS" id="PR00469">
    <property type="entry name" value="PNDRDTASEII"/>
</dbReference>
<evidence type="ECO:0000256" key="3">
    <source>
        <dbReference type="ARBA" id="ARBA00001974"/>
    </source>
</evidence>
<keyword evidence="9" id="KW-0274">FAD</keyword>
<evidence type="ECO:0000259" key="14">
    <source>
        <dbReference type="Pfam" id="PF04324"/>
    </source>
</evidence>
<dbReference type="PRINTS" id="PR00368">
    <property type="entry name" value="FADPNR"/>
</dbReference>
<dbReference type="InterPro" id="IPR023753">
    <property type="entry name" value="FAD/NAD-binding_dom"/>
</dbReference>
<feature type="transmembrane region" description="Helical" evidence="13">
    <location>
        <begin position="538"/>
        <end position="559"/>
    </location>
</feature>
<evidence type="ECO:0000313" key="18">
    <source>
        <dbReference type="Proteomes" id="UP001560296"/>
    </source>
</evidence>
<feature type="domain" description="FAD/NAD(P)-binding" evidence="15">
    <location>
        <begin position="28"/>
        <end position="301"/>
    </location>
</feature>
<keyword evidence="6" id="KW-0349">Heme</keyword>
<evidence type="ECO:0000256" key="12">
    <source>
        <dbReference type="ARBA" id="ARBA00023014"/>
    </source>
</evidence>
<comment type="cofactor">
    <cofactor evidence="1">
        <name>siroheme</name>
        <dbReference type="ChEBI" id="CHEBI:60052"/>
    </cofactor>
</comment>
<dbReference type="InterPro" id="IPR052034">
    <property type="entry name" value="NasD-like"/>
</dbReference>
<keyword evidence="10" id="KW-0560">Oxidoreductase</keyword>
<evidence type="ECO:0000313" key="17">
    <source>
        <dbReference type="EMBL" id="MEX6501516.1"/>
    </source>
</evidence>
<dbReference type="PANTHER" id="PTHR43809">
    <property type="entry name" value="NITRITE REDUCTASE (NADH) LARGE SUBUNIT"/>
    <property type="match status" value="1"/>
</dbReference>
<dbReference type="InterPro" id="IPR036188">
    <property type="entry name" value="FAD/NAD-bd_sf"/>
</dbReference>
<comment type="cofactor">
    <cofactor evidence="2">
        <name>[4Fe-4S] cluster</name>
        <dbReference type="ChEBI" id="CHEBI:49883"/>
    </cofactor>
</comment>
<dbReference type="Pfam" id="PF18267">
    <property type="entry name" value="Rubredoxin_C"/>
    <property type="match status" value="1"/>
</dbReference>
<feature type="domain" description="BFD-like [2Fe-2S]-binding" evidence="14">
    <location>
        <begin position="438"/>
        <end position="484"/>
    </location>
</feature>
<keyword evidence="7" id="KW-0285">Flavoprotein</keyword>
<feature type="transmembrane region" description="Helical" evidence="13">
    <location>
        <begin position="646"/>
        <end position="665"/>
    </location>
</feature>
<dbReference type="RefSeq" id="WP_369286492.1">
    <property type="nucleotide sequence ID" value="NZ_JBFTEG010000003.1"/>
</dbReference>
<name>A0ABV3YQF9_9PSED</name>
<keyword evidence="12" id="KW-0411">Iron-sulfur</keyword>
<dbReference type="SUPFAM" id="SSF51905">
    <property type="entry name" value="FAD/NAD(P)-binding domain"/>
    <property type="match status" value="1"/>
</dbReference>
<dbReference type="Gene3D" id="3.30.390.30">
    <property type="match status" value="1"/>
</dbReference>
<dbReference type="Gene3D" id="1.10.10.1100">
    <property type="entry name" value="BFD-like [2Fe-2S]-binding domain"/>
    <property type="match status" value="1"/>
</dbReference>
<comment type="pathway">
    <text evidence="4">Nitrogen metabolism; nitrate reduction (assimilation).</text>
</comment>
<keyword evidence="13" id="KW-1133">Transmembrane helix</keyword>
<proteinExistence type="inferred from homology"/>
<dbReference type="InterPro" id="IPR007419">
    <property type="entry name" value="BFD-like_2Fe2S-bd_dom"/>
</dbReference>
<keyword evidence="8" id="KW-0479">Metal-binding</keyword>
<gene>
    <name evidence="17" type="ORF">AB5S05_05525</name>
</gene>
<dbReference type="PANTHER" id="PTHR43809:SF1">
    <property type="entry name" value="NITRITE REDUCTASE (NADH) LARGE SUBUNIT"/>
    <property type="match status" value="1"/>
</dbReference>
<feature type="transmembrane region" description="Helical" evidence="13">
    <location>
        <begin position="604"/>
        <end position="625"/>
    </location>
</feature>
<evidence type="ECO:0000256" key="10">
    <source>
        <dbReference type="ARBA" id="ARBA00023002"/>
    </source>
</evidence>
<feature type="transmembrane region" description="Helical" evidence="13">
    <location>
        <begin position="571"/>
        <end position="592"/>
    </location>
</feature>
<keyword evidence="18" id="KW-1185">Reference proteome</keyword>